<keyword evidence="6" id="KW-0418">Kinase</keyword>
<feature type="region of interest" description="Disordered" evidence="11">
    <location>
        <begin position="792"/>
        <end position="811"/>
    </location>
</feature>
<dbReference type="GO" id="GO:0004674">
    <property type="term" value="F:protein serine/threonine kinase activity"/>
    <property type="evidence" value="ECO:0007669"/>
    <property type="project" value="UniProtKB-KW"/>
</dbReference>
<dbReference type="InterPro" id="IPR008271">
    <property type="entry name" value="Ser/Thr_kinase_AS"/>
</dbReference>
<feature type="binding site" evidence="10">
    <location>
        <position position="43"/>
    </location>
    <ligand>
        <name>ATP</name>
        <dbReference type="ChEBI" id="CHEBI:30616"/>
    </ligand>
</feature>
<reference evidence="14" key="2">
    <citation type="submission" date="2025-08" db="UniProtKB">
        <authorList>
            <consortium name="Ensembl"/>
        </authorList>
    </citation>
    <scope>IDENTIFICATION</scope>
</reference>
<evidence type="ECO:0000313" key="14">
    <source>
        <dbReference type="Ensembl" id="ENSHHUP00000074952.1"/>
    </source>
</evidence>
<comment type="catalytic activity">
    <reaction evidence="9">
        <text>L-seryl-[protein] + ATP = O-phospho-L-seryl-[protein] + ADP + H(+)</text>
        <dbReference type="Rhea" id="RHEA:17989"/>
        <dbReference type="Rhea" id="RHEA-COMP:9863"/>
        <dbReference type="Rhea" id="RHEA-COMP:11604"/>
        <dbReference type="ChEBI" id="CHEBI:15378"/>
        <dbReference type="ChEBI" id="CHEBI:29999"/>
        <dbReference type="ChEBI" id="CHEBI:30616"/>
        <dbReference type="ChEBI" id="CHEBI:83421"/>
        <dbReference type="ChEBI" id="CHEBI:456216"/>
        <dbReference type="EC" id="2.7.11.1"/>
    </reaction>
</comment>
<feature type="region of interest" description="Disordered" evidence="11">
    <location>
        <begin position="491"/>
        <end position="582"/>
    </location>
</feature>
<evidence type="ECO:0000256" key="2">
    <source>
        <dbReference type="ARBA" id="ARBA00012513"/>
    </source>
</evidence>
<keyword evidence="7 10" id="KW-0067">ATP-binding</keyword>
<name>A0A4W5QFW1_9TELE</name>
<evidence type="ECO:0000256" key="5">
    <source>
        <dbReference type="ARBA" id="ARBA00022741"/>
    </source>
</evidence>
<dbReference type="PROSITE" id="PS50011">
    <property type="entry name" value="PROTEIN_KINASE_DOM"/>
    <property type="match status" value="1"/>
</dbReference>
<evidence type="ECO:0000313" key="15">
    <source>
        <dbReference type="Proteomes" id="UP000314982"/>
    </source>
</evidence>
<feature type="compositionally biased region" description="Basic and acidic residues" evidence="11">
    <location>
        <begin position="525"/>
        <end position="535"/>
    </location>
</feature>
<feature type="region of interest" description="Disordered" evidence="11">
    <location>
        <begin position="596"/>
        <end position="672"/>
    </location>
</feature>
<feature type="compositionally biased region" description="Acidic residues" evidence="11">
    <location>
        <begin position="306"/>
        <end position="323"/>
    </location>
</feature>
<keyword evidence="4" id="KW-0808">Transferase</keyword>
<dbReference type="InterPro" id="IPR011009">
    <property type="entry name" value="Kinase-like_dom_sf"/>
</dbReference>
<feature type="region of interest" description="Disordered" evidence="11">
    <location>
        <begin position="717"/>
        <end position="783"/>
    </location>
</feature>
<dbReference type="InterPro" id="IPR001180">
    <property type="entry name" value="CNH_dom"/>
</dbReference>
<evidence type="ECO:0000256" key="8">
    <source>
        <dbReference type="ARBA" id="ARBA00047899"/>
    </source>
</evidence>
<dbReference type="GO" id="GO:0005524">
    <property type="term" value="F:ATP binding"/>
    <property type="evidence" value="ECO:0007669"/>
    <property type="project" value="UniProtKB-UniRule"/>
</dbReference>
<dbReference type="SMART" id="SM00036">
    <property type="entry name" value="CNH"/>
    <property type="match status" value="1"/>
</dbReference>
<reference evidence="14" key="3">
    <citation type="submission" date="2025-09" db="UniProtKB">
        <authorList>
            <consortium name="Ensembl"/>
        </authorList>
    </citation>
    <scope>IDENTIFICATION</scope>
</reference>
<evidence type="ECO:0000259" key="13">
    <source>
        <dbReference type="PROSITE" id="PS50219"/>
    </source>
</evidence>
<organism evidence="14 15">
    <name type="scientific">Hucho hucho</name>
    <name type="common">huchen</name>
    <dbReference type="NCBI Taxonomy" id="62062"/>
    <lineage>
        <taxon>Eukaryota</taxon>
        <taxon>Metazoa</taxon>
        <taxon>Chordata</taxon>
        <taxon>Craniata</taxon>
        <taxon>Vertebrata</taxon>
        <taxon>Euteleostomi</taxon>
        <taxon>Actinopterygii</taxon>
        <taxon>Neopterygii</taxon>
        <taxon>Teleostei</taxon>
        <taxon>Protacanthopterygii</taxon>
        <taxon>Salmoniformes</taxon>
        <taxon>Salmonidae</taxon>
        <taxon>Salmoninae</taxon>
        <taxon>Hucho</taxon>
    </lineage>
</organism>
<feature type="compositionally biased region" description="Low complexity" evidence="11">
    <location>
        <begin position="491"/>
        <end position="501"/>
    </location>
</feature>
<evidence type="ECO:0000256" key="7">
    <source>
        <dbReference type="ARBA" id="ARBA00022840"/>
    </source>
</evidence>
<dbReference type="PROSITE" id="PS00108">
    <property type="entry name" value="PROTEIN_KINASE_ST"/>
    <property type="match status" value="1"/>
</dbReference>
<dbReference type="Proteomes" id="UP000314982">
    <property type="component" value="Unassembled WGS sequence"/>
</dbReference>
<evidence type="ECO:0000256" key="10">
    <source>
        <dbReference type="PROSITE-ProRule" id="PRU10141"/>
    </source>
</evidence>
<reference evidence="15" key="1">
    <citation type="submission" date="2018-06" db="EMBL/GenBank/DDBJ databases">
        <title>Genome assembly of Danube salmon.</title>
        <authorList>
            <person name="Macqueen D.J."/>
            <person name="Gundappa M.K."/>
        </authorList>
    </citation>
    <scope>NUCLEOTIDE SEQUENCE [LARGE SCALE GENOMIC DNA]</scope>
</reference>
<evidence type="ECO:0000256" key="6">
    <source>
        <dbReference type="ARBA" id="ARBA00022777"/>
    </source>
</evidence>
<keyword evidence="5 10" id="KW-0547">Nucleotide-binding</keyword>
<feature type="region of interest" description="Disordered" evidence="11">
    <location>
        <begin position="297"/>
        <end position="335"/>
    </location>
</feature>
<dbReference type="FunFam" id="1.10.510.10:FF:000003">
    <property type="entry name" value="TRAF2 and NCK-interacting protein kinase isoform 4"/>
    <property type="match status" value="1"/>
</dbReference>
<evidence type="ECO:0000256" key="1">
    <source>
        <dbReference type="ARBA" id="ARBA00008874"/>
    </source>
</evidence>
<dbReference type="AlphaFoldDB" id="A0A4W5QFW1"/>
<comment type="catalytic activity">
    <reaction evidence="8">
        <text>L-threonyl-[protein] + ATP = O-phospho-L-threonyl-[protein] + ADP + H(+)</text>
        <dbReference type="Rhea" id="RHEA:46608"/>
        <dbReference type="Rhea" id="RHEA-COMP:11060"/>
        <dbReference type="Rhea" id="RHEA-COMP:11605"/>
        <dbReference type="ChEBI" id="CHEBI:15378"/>
        <dbReference type="ChEBI" id="CHEBI:30013"/>
        <dbReference type="ChEBI" id="CHEBI:30616"/>
        <dbReference type="ChEBI" id="CHEBI:61977"/>
        <dbReference type="ChEBI" id="CHEBI:456216"/>
        <dbReference type="EC" id="2.7.11.1"/>
    </reaction>
</comment>
<evidence type="ECO:0000259" key="12">
    <source>
        <dbReference type="PROSITE" id="PS50011"/>
    </source>
</evidence>
<dbReference type="SMART" id="SM00220">
    <property type="entry name" value="S_TKc"/>
    <property type="match status" value="1"/>
</dbReference>
<dbReference type="PANTHER" id="PTHR47096:SF1">
    <property type="entry name" value="MISSHAPEN LIKE KINASE 1"/>
    <property type="match status" value="1"/>
</dbReference>
<feature type="region of interest" description="Disordered" evidence="11">
    <location>
        <begin position="385"/>
        <end position="431"/>
    </location>
</feature>
<dbReference type="InterPro" id="IPR051700">
    <property type="entry name" value="STE20_Ser-Thr_kinase"/>
</dbReference>
<dbReference type="GeneTree" id="ENSGT00950000183196"/>
<protein>
    <recommendedName>
        <fullName evidence="2">non-specific serine/threonine protein kinase</fullName>
        <ecNumber evidence="2">2.7.11.1</ecNumber>
    </recommendedName>
</protein>
<evidence type="ECO:0000256" key="9">
    <source>
        <dbReference type="ARBA" id="ARBA00048679"/>
    </source>
</evidence>
<proteinExistence type="inferred from homology"/>
<dbReference type="InterPro" id="IPR000719">
    <property type="entry name" value="Prot_kinase_dom"/>
</dbReference>
<dbReference type="Gene3D" id="1.10.510.10">
    <property type="entry name" value="Transferase(Phosphotransferase) domain 1"/>
    <property type="match status" value="1"/>
</dbReference>
<feature type="compositionally biased region" description="Polar residues" evidence="11">
    <location>
        <begin position="753"/>
        <end position="766"/>
    </location>
</feature>
<dbReference type="Pfam" id="PF00069">
    <property type="entry name" value="Pkinase"/>
    <property type="match status" value="1"/>
</dbReference>
<keyword evidence="3" id="KW-0723">Serine/threonine-protein kinase</keyword>
<dbReference type="PROSITE" id="PS00107">
    <property type="entry name" value="PROTEIN_KINASE_ATP"/>
    <property type="match status" value="1"/>
</dbReference>
<dbReference type="PROSITE" id="PS50219">
    <property type="entry name" value="CNH"/>
    <property type="match status" value="1"/>
</dbReference>
<evidence type="ECO:0000256" key="3">
    <source>
        <dbReference type="ARBA" id="ARBA00022527"/>
    </source>
</evidence>
<dbReference type="FunFam" id="3.30.200.20:FF:000006">
    <property type="entry name" value="TRAF2 and NCK-interacting protein kinase isoform 4"/>
    <property type="match status" value="1"/>
</dbReference>
<dbReference type="EC" id="2.7.11.1" evidence="2"/>
<evidence type="ECO:0000256" key="11">
    <source>
        <dbReference type="SAM" id="MobiDB-lite"/>
    </source>
</evidence>
<dbReference type="GO" id="GO:0005829">
    <property type="term" value="C:cytosol"/>
    <property type="evidence" value="ECO:0007669"/>
    <property type="project" value="TreeGrafter"/>
</dbReference>
<dbReference type="Gene3D" id="3.30.200.20">
    <property type="entry name" value="Phosphorylase Kinase, domain 1"/>
    <property type="match status" value="1"/>
</dbReference>
<dbReference type="Pfam" id="PF00780">
    <property type="entry name" value="CNH"/>
    <property type="match status" value="1"/>
</dbReference>
<evidence type="ECO:0000256" key="4">
    <source>
        <dbReference type="ARBA" id="ARBA00022679"/>
    </source>
</evidence>
<keyword evidence="15" id="KW-1185">Reference proteome</keyword>
<dbReference type="Ensembl" id="ENSHHUT00000077407.1">
    <property type="protein sequence ID" value="ENSHHUP00000074952.1"/>
    <property type="gene ID" value="ENSHHUG00000043585.1"/>
</dbReference>
<dbReference type="PANTHER" id="PTHR47096">
    <property type="entry name" value="MISSHAPEN LIKE KINASE 1"/>
    <property type="match status" value="1"/>
</dbReference>
<accession>A0A4W5QFW1</accession>
<feature type="compositionally biased region" description="Basic and acidic residues" evidence="11">
    <location>
        <begin position="504"/>
        <end position="516"/>
    </location>
</feature>
<feature type="compositionally biased region" description="Polar residues" evidence="11">
    <location>
        <begin position="596"/>
        <end position="605"/>
    </location>
</feature>
<sequence>CHTISPRRDPAGIFELVELVGNGTYGQVYKGRHVKTGQLAAIKVMDVTGDEEEEIKGEINMLKKYSHHRNIATYYGAFVKKNPPGIDDQLWLVMEFCGAGSITDLIKNTKGNSLKEEWTAYICREILRGLTHLHQHKVIHRDIKGQNVLLTENAEVKLVDFGVSAQLDRTVGKRNTFIGTPYWMAPEVIACDENPEATYDFKSDLWSLGITAIEMAEGAPPLCDMHPMRALFLIPRNPAPRLKSKKWSKKFQSFIESCLVKSHGQRPNTEQLLKHPFITELPSERQIRIQLKDHIDRTKKKRGERDETEYEYSGSEEEEEERDVGEPSSIINIPGESTLRRDFLRLQLANKERSEALRRQQLEQQQNEEHKRLLLAERQKRIEEQKEQRRRLEEQQRRERELRKQQEREQRRRYEEMEQVRRDEERRHAEREQEYIRRQLEEEQRQLEILQQQLLQEQALLLEYKRKQIEEQRQAERLQRQLQQERAYLVSLQQQQQQQNQDGRPGEKKPLYHYKDSASPTDKPAWAKEVEERSKLNRQSSPALQHKAVSSRVSEASLPPRSESFSTAGMQPARTPPTHRPVEPQMAHLIPVKAMTGSQSLQESTGGEAGGMGRRGEEGGGMPPRQNSDPTSDSNPAPPPRTTSREDDELPPKVPQRTTSISPALMRKNSPNGQGLIRARCVWVSGSGSIPFKFQLIQEVFKCDLSALAKELRELRVEEGSRPPVKVTDYSSSSEERSEKVRHRASGHGESNGFHSNHHGSGNQGNLPDLVQQSSSSSPSTLDALKEQFGSKASFSPFGDPRSYQTSPTEDEEESYSLVAVMFAECLEQARLAEARKISVVNVNPTNIRPHSDTPEIRKYKKRFNSEILCAALWGVNLLVGTENGLMLLDRSGQGKVYNLITRRRFLQMDVLEGLNVLVTISGKKNKLRVYYLSWLRNRILHNDPEVEKKQGWVTVGELEGCVHYKVVKYERITFLVIAQRNAVEIYAWLFTDLQHRPQLVDLTVEEGQRLKVIYGSSLGFHVIDVDSGNPYDIYVPSHVSLCVV</sequence>
<feature type="compositionally biased region" description="Polar residues" evidence="11">
    <location>
        <begin position="625"/>
        <end position="635"/>
    </location>
</feature>
<feature type="domain" description="CNH" evidence="13">
    <location>
        <begin position="865"/>
        <end position="1045"/>
    </location>
</feature>
<dbReference type="InterPro" id="IPR017441">
    <property type="entry name" value="Protein_kinase_ATP_BS"/>
</dbReference>
<feature type="domain" description="Protein kinase" evidence="12">
    <location>
        <begin position="14"/>
        <end position="278"/>
    </location>
</feature>
<dbReference type="SUPFAM" id="SSF56112">
    <property type="entry name" value="Protein kinase-like (PK-like)"/>
    <property type="match status" value="1"/>
</dbReference>
<comment type="similarity">
    <text evidence="1">Belongs to the protein kinase superfamily. STE Ser/Thr protein kinase family. STE20 subfamily.</text>
</comment>